<reference evidence="1 2" key="1">
    <citation type="journal article" date="2019" name="Sci. Rep.">
        <title>Orb-weaving spider Araneus ventricosus genome elucidates the spidroin gene catalogue.</title>
        <authorList>
            <person name="Kono N."/>
            <person name="Nakamura H."/>
            <person name="Ohtoshi R."/>
            <person name="Moran D.A.P."/>
            <person name="Shinohara A."/>
            <person name="Yoshida Y."/>
            <person name="Fujiwara M."/>
            <person name="Mori M."/>
            <person name="Tomita M."/>
            <person name="Arakawa K."/>
        </authorList>
    </citation>
    <scope>NUCLEOTIDE SEQUENCE [LARGE SCALE GENOMIC DNA]</scope>
</reference>
<name>A0A4Y2HE38_ARAVE</name>
<dbReference type="Proteomes" id="UP000499080">
    <property type="component" value="Unassembled WGS sequence"/>
</dbReference>
<dbReference type="AlphaFoldDB" id="A0A4Y2HE38"/>
<gene>
    <name evidence="1" type="ORF">AVEN_3813_1</name>
</gene>
<dbReference type="EMBL" id="BGPR01001875">
    <property type="protein sequence ID" value="GBM63564.1"/>
    <property type="molecule type" value="Genomic_DNA"/>
</dbReference>
<accession>A0A4Y2HE38</accession>
<comment type="caution">
    <text evidence="1">The sequence shown here is derived from an EMBL/GenBank/DDBJ whole genome shotgun (WGS) entry which is preliminary data.</text>
</comment>
<evidence type="ECO:0000313" key="2">
    <source>
        <dbReference type="Proteomes" id="UP000499080"/>
    </source>
</evidence>
<proteinExistence type="predicted"/>
<keyword evidence="2" id="KW-1185">Reference proteome</keyword>
<evidence type="ECO:0000313" key="1">
    <source>
        <dbReference type="EMBL" id="GBM63564.1"/>
    </source>
</evidence>
<sequence>MEIRGQQRTVTMERLKPAYILFNTDHTVEDARPSALPRYVTRSCGTVRFRVNPTIMRSILVGLTCGTQPNRGYQNRPPYLNQLRTRGEYYGSHYHQSPWHRVVTSYLCSNLMEFCNYNLCYTRTIYILFFSCV</sequence>
<protein>
    <submittedName>
        <fullName evidence="1">Uncharacterized protein</fullName>
    </submittedName>
</protein>
<organism evidence="1 2">
    <name type="scientific">Araneus ventricosus</name>
    <name type="common">Orbweaver spider</name>
    <name type="synonym">Epeira ventricosa</name>
    <dbReference type="NCBI Taxonomy" id="182803"/>
    <lineage>
        <taxon>Eukaryota</taxon>
        <taxon>Metazoa</taxon>
        <taxon>Ecdysozoa</taxon>
        <taxon>Arthropoda</taxon>
        <taxon>Chelicerata</taxon>
        <taxon>Arachnida</taxon>
        <taxon>Araneae</taxon>
        <taxon>Araneomorphae</taxon>
        <taxon>Entelegynae</taxon>
        <taxon>Araneoidea</taxon>
        <taxon>Araneidae</taxon>
        <taxon>Araneus</taxon>
    </lineage>
</organism>